<feature type="domain" description="Baseplate protein J-like barrel" evidence="2">
    <location>
        <begin position="91"/>
        <end position="170"/>
    </location>
</feature>
<dbReference type="InterPro" id="IPR006949">
    <property type="entry name" value="Barrel_Baseplate_J-like"/>
</dbReference>
<keyword evidence="6" id="KW-1185">Reference proteome</keyword>
<comment type="similarity">
    <text evidence="1">Belongs to the Mu gp47/PBSX XkdT family.</text>
</comment>
<dbReference type="InterPro" id="IPR058530">
    <property type="entry name" value="Baseplate_J-like_C"/>
</dbReference>
<proteinExistence type="inferred from homology"/>
<dbReference type="EMBL" id="BAABFL010000459">
    <property type="protein sequence ID" value="GAA4651672.1"/>
    <property type="molecule type" value="Genomic_DNA"/>
</dbReference>
<feature type="domain" description="Baseplate J-like central" evidence="3">
    <location>
        <begin position="192"/>
        <end position="275"/>
    </location>
</feature>
<dbReference type="InterPro" id="IPR058531">
    <property type="entry name" value="Baseplate_J_M"/>
</dbReference>
<gene>
    <name evidence="5" type="ORF">GCM10023116_39560</name>
</gene>
<dbReference type="InterPro" id="IPR052399">
    <property type="entry name" value="Phage_Baseplate_Assmbl_Protein"/>
</dbReference>
<dbReference type="Pfam" id="PF26079">
    <property type="entry name" value="Baseplate_J_C"/>
    <property type="match status" value="1"/>
</dbReference>
<organism evidence="5 6">
    <name type="scientific">Kistimonas scapharcae</name>
    <dbReference type="NCBI Taxonomy" id="1036133"/>
    <lineage>
        <taxon>Bacteria</taxon>
        <taxon>Pseudomonadati</taxon>
        <taxon>Pseudomonadota</taxon>
        <taxon>Gammaproteobacteria</taxon>
        <taxon>Oceanospirillales</taxon>
        <taxon>Endozoicomonadaceae</taxon>
        <taxon>Kistimonas</taxon>
    </lineage>
</organism>
<dbReference type="Proteomes" id="UP001500604">
    <property type="component" value="Unassembled WGS sequence"/>
</dbReference>
<accession>A0ABP8V716</accession>
<sequence>MAYETPDLKTLIARVQGDVEAGLPGSYARPRRNLLNVLSTAQAGLSRDQHSHLAWVARQVVPDKADEAEFLEHCDFWGLWQKPAVAAGGVVSLNGQAGTQLQKGSQWQRPDGKLFTTTEDYILTGTNDRVTVTATEGGLDGNTPAGATLTLMAPVAGLDGQATVVDGLTGGVAQETIDAMRGRLRQRLRHPPHGGADFDYERWAMEVPGVSRAWCLPRYFGAGTVGVCVATDDPVDPRPDASVIQAVAAWIEGHQNPVTGEWEGRPTGATVSVFAPRLKPLNPAIRLLPDTPAIRLKVENELAALMVRASRPGATLLLTDLAEAVKLGATDYVLESPTGNTATDPDEMVTVGAVTWRS</sequence>
<protein>
    <submittedName>
        <fullName evidence="5">Baseplate J/gp47 family protein</fullName>
    </submittedName>
</protein>
<evidence type="ECO:0000256" key="1">
    <source>
        <dbReference type="ARBA" id="ARBA00038087"/>
    </source>
</evidence>
<reference evidence="6" key="1">
    <citation type="journal article" date="2019" name="Int. J. Syst. Evol. Microbiol.">
        <title>The Global Catalogue of Microorganisms (GCM) 10K type strain sequencing project: providing services to taxonomists for standard genome sequencing and annotation.</title>
        <authorList>
            <consortium name="The Broad Institute Genomics Platform"/>
            <consortium name="The Broad Institute Genome Sequencing Center for Infectious Disease"/>
            <person name="Wu L."/>
            <person name="Ma J."/>
        </authorList>
    </citation>
    <scope>NUCLEOTIDE SEQUENCE [LARGE SCALE GENOMIC DNA]</scope>
    <source>
        <strain evidence="6">JCM 17805</strain>
    </source>
</reference>
<evidence type="ECO:0000259" key="4">
    <source>
        <dbReference type="Pfam" id="PF26079"/>
    </source>
</evidence>
<dbReference type="Pfam" id="PF04865">
    <property type="entry name" value="Baseplate_J"/>
    <property type="match status" value="1"/>
</dbReference>
<feature type="domain" description="Baseplate J-like C-terminal" evidence="4">
    <location>
        <begin position="283"/>
        <end position="356"/>
    </location>
</feature>
<evidence type="ECO:0000313" key="5">
    <source>
        <dbReference type="EMBL" id="GAA4651672.1"/>
    </source>
</evidence>
<evidence type="ECO:0000313" key="6">
    <source>
        <dbReference type="Proteomes" id="UP001500604"/>
    </source>
</evidence>
<evidence type="ECO:0000259" key="3">
    <source>
        <dbReference type="Pfam" id="PF26078"/>
    </source>
</evidence>
<dbReference type="PANTHER" id="PTHR37829:SF3">
    <property type="entry name" value="PROTEIN JAYE-RELATED"/>
    <property type="match status" value="1"/>
</dbReference>
<dbReference type="Pfam" id="PF26078">
    <property type="entry name" value="Baseplate_J_M"/>
    <property type="match status" value="1"/>
</dbReference>
<evidence type="ECO:0000259" key="2">
    <source>
        <dbReference type="Pfam" id="PF04865"/>
    </source>
</evidence>
<comment type="caution">
    <text evidence="5">The sequence shown here is derived from an EMBL/GenBank/DDBJ whole genome shotgun (WGS) entry which is preliminary data.</text>
</comment>
<dbReference type="PANTHER" id="PTHR37829">
    <property type="entry name" value="PHAGE-LIKE ELEMENT PBSX PROTEIN XKDT"/>
    <property type="match status" value="1"/>
</dbReference>
<name>A0ABP8V716_9GAMM</name>